<evidence type="ECO:0000256" key="4">
    <source>
        <dbReference type="ARBA" id="ARBA00023163"/>
    </source>
</evidence>
<organism evidence="7 8">
    <name type="scientific">Nibrella saemangeumensis</name>
    <dbReference type="NCBI Taxonomy" id="1084526"/>
    <lineage>
        <taxon>Bacteria</taxon>
        <taxon>Pseudomonadati</taxon>
        <taxon>Bacteroidota</taxon>
        <taxon>Cytophagia</taxon>
        <taxon>Cytophagales</taxon>
        <taxon>Spirosomataceae</taxon>
        <taxon>Nibrella</taxon>
    </lineage>
</organism>
<evidence type="ECO:0000259" key="5">
    <source>
        <dbReference type="Pfam" id="PF04542"/>
    </source>
</evidence>
<reference evidence="8" key="1">
    <citation type="journal article" date="2019" name="Int. J. Syst. Evol. Microbiol.">
        <title>The Global Catalogue of Microorganisms (GCM) 10K type strain sequencing project: providing services to taxonomists for standard genome sequencing and annotation.</title>
        <authorList>
            <consortium name="The Broad Institute Genomics Platform"/>
            <consortium name="The Broad Institute Genome Sequencing Center for Infectious Disease"/>
            <person name="Wu L."/>
            <person name="Ma J."/>
        </authorList>
    </citation>
    <scope>NUCLEOTIDE SEQUENCE [LARGE SCALE GENOMIC DNA]</scope>
    <source>
        <strain evidence="8">JCM 17927</strain>
    </source>
</reference>
<evidence type="ECO:0000313" key="8">
    <source>
        <dbReference type="Proteomes" id="UP001501175"/>
    </source>
</evidence>
<dbReference type="InterPro" id="IPR013324">
    <property type="entry name" value="RNA_pol_sigma_r3/r4-like"/>
</dbReference>
<dbReference type="Gene3D" id="1.10.10.10">
    <property type="entry name" value="Winged helix-like DNA-binding domain superfamily/Winged helix DNA-binding domain"/>
    <property type="match status" value="1"/>
</dbReference>
<dbReference type="SUPFAM" id="SSF88659">
    <property type="entry name" value="Sigma3 and sigma4 domains of RNA polymerase sigma factors"/>
    <property type="match status" value="1"/>
</dbReference>
<gene>
    <name evidence="7" type="ORF">GCM10023189_27110</name>
</gene>
<dbReference type="InterPro" id="IPR036388">
    <property type="entry name" value="WH-like_DNA-bd_sf"/>
</dbReference>
<feature type="domain" description="RNA polymerase sigma factor 70 region 4 type 2" evidence="6">
    <location>
        <begin position="122"/>
        <end position="173"/>
    </location>
</feature>
<dbReference type="Pfam" id="PF08281">
    <property type="entry name" value="Sigma70_r4_2"/>
    <property type="match status" value="1"/>
</dbReference>
<evidence type="ECO:0000313" key="7">
    <source>
        <dbReference type="EMBL" id="GAA4457021.1"/>
    </source>
</evidence>
<dbReference type="EMBL" id="BAABHD010000029">
    <property type="protein sequence ID" value="GAA4457021.1"/>
    <property type="molecule type" value="Genomic_DNA"/>
</dbReference>
<dbReference type="InterPro" id="IPR007627">
    <property type="entry name" value="RNA_pol_sigma70_r2"/>
</dbReference>
<keyword evidence="2" id="KW-0805">Transcription regulation</keyword>
<evidence type="ECO:0000256" key="2">
    <source>
        <dbReference type="ARBA" id="ARBA00023015"/>
    </source>
</evidence>
<evidence type="ECO:0000256" key="3">
    <source>
        <dbReference type="ARBA" id="ARBA00023082"/>
    </source>
</evidence>
<dbReference type="Proteomes" id="UP001501175">
    <property type="component" value="Unassembled WGS sequence"/>
</dbReference>
<comment type="similarity">
    <text evidence="1">Belongs to the sigma-70 factor family. ECF subfamily.</text>
</comment>
<dbReference type="NCBIfam" id="TIGR02937">
    <property type="entry name" value="sigma70-ECF"/>
    <property type="match status" value="1"/>
</dbReference>
<dbReference type="SUPFAM" id="SSF88946">
    <property type="entry name" value="Sigma2 domain of RNA polymerase sigma factors"/>
    <property type="match status" value="1"/>
</dbReference>
<keyword evidence="8" id="KW-1185">Reference proteome</keyword>
<proteinExistence type="inferred from homology"/>
<dbReference type="PANTHER" id="PTHR43133:SF46">
    <property type="entry name" value="RNA POLYMERASE SIGMA-70 FACTOR ECF SUBFAMILY"/>
    <property type="match status" value="1"/>
</dbReference>
<dbReference type="InterPro" id="IPR013325">
    <property type="entry name" value="RNA_pol_sigma_r2"/>
</dbReference>
<name>A0ABP8MW31_9BACT</name>
<keyword evidence="4" id="KW-0804">Transcription</keyword>
<feature type="domain" description="RNA polymerase sigma-70 region 2" evidence="5">
    <location>
        <begin position="26"/>
        <end position="88"/>
    </location>
</feature>
<comment type="caution">
    <text evidence="7">The sequence shown here is derived from an EMBL/GenBank/DDBJ whole genome shotgun (WGS) entry which is preliminary data.</text>
</comment>
<accession>A0ABP8MW31</accession>
<keyword evidence="3" id="KW-0731">Sigma factor</keyword>
<sequence length="190" mass="22271">MYTDLPEEILLKLLRADDAQAFRTIYVRYWRPLFNQAYRRTLNRTIAEELVQDIFLKLWENRQHTLIGNLEAYLFTALRYSVINHIKHKLGREQPTEVELLADEPMAVAADVPVREAELATALEAGIRHLPEKTGYIFRLSRFDQKTTAEIAELTGLTERAVEYHITQALRSLRLHLKEFLTFCLLLFLK</sequence>
<dbReference type="InterPro" id="IPR039425">
    <property type="entry name" value="RNA_pol_sigma-70-like"/>
</dbReference>
<dbReference type="Gene3D" id="1.10.1740.10">
    <property type="match status" value="1"/>
</dbReference>
<dbReference type="InterPro" id="IPR014284">
    <property type="entry name" value="RNA_pol_sigma-70_dom"/>
</dbReference>
<dbReference type="RefSeq" id="WP_345244301.1">
    <property type="nucleotide sequence ID" value="NZ_BAABHD010000029.1"/>
</dbReference>
<dbReference type="PANTHER" id="PTHR43133">
    <property type="entry name" value="RNA POLYMERASE ECF-TYPE SIGMA FACTO"/>
    <property type="match status" value="1"/>
</dbReference>
<dbReference type="InterPro" id="IPR013249">
    <property type="entry name" value="RNA_pol_sigma70_r4_t2"/>
</dbReference>
<evidence type="ECO:0000259" key="6">
    <source>
        <dbReference type="Pfam" id="PF08281"/>
    </source>
</evidence>
<evidence type="ECO:0000256" key="1">
    <source>
        <dbReference type="ARBA" id="ARBA00010641"/>
    </source>
</evidence>
<dbReference type="Pfam" id="PF04542">
    <property type="entry name" value="Sigma70_r2"/>
    <property type="match status" value="1"/>
</dbReference>
<protein>
    <submittedName>
        <fullName evidence="7">RNA polymerase sigma-70 factor</fullName>
    </submittedName>
</protein>